<dbReference type="Proteomes" id="UP000028837">
    <property type="component" value="Unassembled WGS sequence"/>
</dbReference>
<feature type="compositionally biased region" description="Basic and acidic residues" evidence="1">
    <location>
        <begin position="478"/>
        <end position="493"/>
    </location>
</feature>
<organism evidence="4 5">
    <name type="scientific">Toxoplasma gondii GAB2-2007-GAL-DOM2</name>
    <dbReference type="NCBI Taxonomy" id="1130820"/>
    <lineage>
        <taxon>Eukaryota</taxon>
        <taxon>Sar</taxon>
        <taxon>Alveolata</taxon>
        <taxon>Apicomplexa</taxon>
        <taxon>Conoidasida</taxon>
        <taxon>Coccidia</taxon>
        <taxon>Eucoccidiorida</taxon>
        <taxon>Eimeriorina</taxon>
        <taxon>Sarcocystidae</taxon>
        <taxon>Toxoplasma</taxon>
    </lineage>
</organism>
<proteinExistence type="predicted"/>
<evidence type="ECO:0000259" key="3">
    <source>
        <dbReference type="PROSITE" id="PS50191"/>
    </source>
</evidence>
<dbReference type="InterPro" id="IPR036865">
    <property type="entry name" value="CRAL-TRIO_dom_sf"/>
</dbReference>
<feature type="region of interest" description="Disordered" evidence="1">
    <location>
        <begin position="159"/>
        <end position="180"/>
    </location>
</feature>
<evidence type="ECO:0000313" key="5">
    <source>
        <dbReference type="Proteomes" id="UP000028837"/>
    </source>
</evidence>
<name>A0A086KJA1_TOXGO</name>
<feature type="compositionally biased region" description="Low complexity" evidence="1">
    <location>
        <begin position="429"/>
        <end position="450"/>
    </location>
</feature>
<dbReference type="PROSITE" id="PS50191">
    <property type="entry name" value="CRAL_TRIO"/>
    <property type="match status" value="1"/>
</dbReference>
<evidence type="ECO:0000256" key="2">
    <source>
        <dbReference type="SAM" id="Phobius"/>
    </source>
</evidence>
<dbReference type="CDD" id="cd00170">
    <property type="entry name" value="SEC14"/>
    <property type="match status" value="1"/>
</dbReference>
<keyword evidence="2" id="KW-1133">Transmembrane helix</keyword>
<keyword evidence="2" id="KW-0812">Transmembrane</keyword>
<feature type="transmembrane region" description="Helical" evidence="2">
    <location>
        <begin position="12"/>
        <end position="39"/>
    </location>
</feature>
<feature type="domain" description="CRAL-TRIO" evidence="3">
    <location>
        <begin position="536"/>
        <end position="706"/>
    </location>
</feature>
<dbReference type="PANTHER" id="PTHR46818">
    <property type="entry name" value="DOMAIN-CONTAINING PROTEIN, PUTATIVE-RELATED"/>
    <property type="match status" value="1"/>
</dbReference>
<dbReference type="SMART" id="SM00516">
    <property type="entry name" value="SEC14"/>
    <property type="match status" value="1"/>
</dbReference>
<feature type="compositionally biased region" description="Basic and acidic residues" evidence="1">
    <location>
        <begin position="356"/>
        <end position="367"/>
    </location>
</feature>
<dbReference type="Pfam" id="PF00650">
    <property type="entry name" value="CRAL_TRIO"/>
    <property type="match status" value="1"/>
</dbReference>
<keyword evidence="2" id="KW-0472">Membrane</keyword>
<feature type="region of interest" description="Disordered" evidence="1">
    <location>
        <begin position="429"/>
        <end position="493"/>
    </location>
</feature>
<feature type="compositionally biased region" description="Low complexity" evidence="1">
    <location>
        <begin position="165"/>
        <end position="178"/>
    </location>
</feature>
<evidence type="ECO:0000256" key="1">
    <source>
        <dbReference type="SAM" id="MobiDB-lite"/>
    </source>
</evidence>
<gene>
    <name evidence="4" type="ORF">TGDOM2_310802</name>
</gene>
<dbReference type="EMBL" id="AHZU02000431">
    <property type="protein sequence ID" value="KFG44469.1"/>
    <property type="molecule type" value="Genomic_DNA"/>
</dbReference>
<feature type="region of interest" description="Disordered" evidence="1">
    <location>
        <begin position="783"/>
        <end position="804"/>
    </location>
</feature>
<dbReference type="SUPFAM" id="SSF52087">
    <property type="entry name" value="CRAL/TRIO domain"/>
    <property type="match status" value="1"/>
</dbReference>
<evidence type="ECO:0000313" key="4">
    <source>
        <dbReference type="EMBL" id="KFG44469.1"/>
    </source>
</evidence>
<dbReference type="AlphaFoldDB" id="A0A086KJA1"/>
<sequence>MGRVGVCALLVFNFFFVVLPILIVLFQLLLTLLFVSAFATIMRQISRGGTSARPCDPHAQEAGDASAEAGEASAAAGGASAAAGGASAEAGGACGRRSASRCGVELVDGEKSLQALQHLLDVYRCAFCMQRTVGRLRSESVKEERVGHLDVASVAASRDEHPFYSSDESPSGETSSSSILRLHSQGQSPLSALLPSEESLLPLILPPKKGEEAESEVQSRLRLRKQTVFEKLHAVLLGLPPPIVVSVEPPEFALPLDALLFSPTSAHTHLRFPRADGHPLLLRQIFLHVPLSRREQRWIDALHSEMKKQFRPPLSETSARDMLKSDAWKREDAAELVPRDGADELEALLLLAESDNLERESEKETGKSRGGSRSKKPEKTSSPSRYPTVLEPVLLRVLWLMYRNQSRKFPPPSPPVEICGRRASSRLGSLSTRASFHGSSEGSTEGSAEGRPSRGRASRGASGKRLSFLEGEEETEPETARALHADEKDEKGRFLDSGMTEEEEQEEAEELAKAAAQHVGKMVAFRREMFPLADTDPNLKEDLEKGVLYWCGRGSGMRPLLVLSLQRLDAPLLDLPRFLRLLIFVFEWGLRFLMVPGKVETCLVLLDLREVSLWKLPYACMQTLVQTLTVQYPFRLRKMFVLHNSRLIDGLWSVAKGFLTDVQQAKIATFKVDRDKNSLELTRELGKLVPASQLERKFGGERPDAVRFYPFPIATPEPLPRKTKSGTAEKVLVDKPMPGCWKAADLVTAFGAIWEADCRVPVQWRSSAAAAILRDPLSRRQIHPRRLSSVASSGEAGPAGDSSH</sequence>
<dbReference type="PANTHER" id="PTHR46818:SF1">
    <property type="entry name" value="CHROMOSOME UNDETERMINED SCAFFOLD_125, WHOLE GENOME SHOTGUN SEQUENCE"/>
    <property type="match status" value="1"/>
</dbReference>
<feature type="region of interest" description="Disordered" evidence="1">
    <location>
        <begin position="356"/>
        <end position="387"/>
    </location>
</feature>
<accession>A0A086KJA1</accession>
<dbReference type="OrthoDB" id="7777654at2759"/>
<protein>
    <submittedName>
        <fullName evidence="4">CRAL/TRIO domain-containing protein</fullName>
    </submittedName>
</protein>
<dbReference type="InterPro" id="IPR001251">
    <property type="entry name" value="CRAL-TRIO_dom"/>
</dbReference>
<dbReference type="Gene3D" id="3.40.525.10">
    <property type="entry name" value="CRAL-TRIO lipid binding domain"/>
    <property type="match status" value="1"/>
</dbReference>
<reference evidence="4 5" key="1">
    <citation type="submission" date="2014-02" db="EMBL/GenBank/DDBJ databases">
        <authorList>
            <person name="Sibley D."/>
            <person name="Venepally P."/>
            <person name="Karamycheva S."/>
            <person name="Hadjithomas M."/>
            <person name="Khan A."/>
            <person name="Brunk B."/>
            <person name="Roos D."/>
            <person name="Caler E."/>
            <person name="Lorenzi H."/>
        </authorList>
    </citation>
    <scope>NUCLEOTIDE SEQUENCE [LARGE SCALE GENOMIC DNA]</scope>
    <source>
        <strain evidence="4 5">GAB2-2007-GAL-DOM2</strain>
    </source>
</reference>
<dbReference type="VEuPathDB" id="ToxoDB:TGDOM2_310802"/>
<comment type="caution">
    <text evidence="4">The sequence shown here is derived from an EMBL/GenBank/DDBJ whole genome shotgun (WGS) entry which is preliminary data.</text>
</comment>